<dbReference type="InterPro" id="IPR036052">
    <property type="entry name" value="TrpB-like_PALP_sf"/>
</dbReference>
<accession>A0ABD3MV35</accession>
<gene>
    <name evidence="1" type="ORF">ACHAWO_005220</name>
</gene>
<protein>
    <submittedName>
        <fullName evidence="1">Uncharacterized protein</fullName>
    </submittedName>
</protein>
<proteinExistence type="predicted"/>
<evidence type="ECO:0000313" key="1">
    <source>
        <dbReference type="EMBL" id="KAL3767810.1"/>
    </source>
</evidence>
<organism evidence="1 2">
    <name type="scientific">Cyclotella atomus</name>
    <dbReference type="NCBI Taxonomy" id="382360"/>
    <lineage>
        <taxon>Eukaryota</taxon>
        <taxon>Sar</taxon>
        <taxon>Stramenopiles</taxon>
        <taxon>Ochrophyta</taxon>
        <taxon>Bacillariophyta</taxon>
        <taxon>Coscinodiscophyceae</taxon>
        <taxon>Thalassiosirophycidae</taxon>
        <taxon>Stephanodiscales</taxon>
        <taxon>Stephanodiscaceae</taxon>
        <taxon>Cyclotella</taxon>
    </lineage>
</organism>
<dbReference type="SUPFAM" id="SSF53686">
    <property type="entry name" value="Tryptophan synthase beta subunit-like PLP-dependent enzymes"/>
    <property type="match status" value="1"/>
</dbReference>
<dbReference type="EMBL" id="JALLPJ020001358">
    <property type="protein sequence ID" value="KAL3767810.1"/>
    <property type="molecule type" value="Genomic_DNA"/>
</dbReference>
<reference evidence="1 2" key="1">
    <citation type="submission" date="2024-10" db="EMBL/GenBank/DDBJ databases">
        <title>Updated reference genomes for cyclostephanoid diatoms.</title>
        <authorList>
            <person name="Roberts W.R."/>
            <person name="Alverson A.J."/>
        </authorList>
    </citation>
    <scope>NUCLEOTIDE SEQUENCE [LARGE SCALE GENOMIC DNA]</scope>
    <source>
        <strain evidence="1 2">AJA010-31</strain>
    </source>
</reference>
<dbReference type="Proteomes" id="UP001530400">
    <property type="component" value="Unassembled WGS sequence"/>
</dbReference>
<keyword evidence="2" id="KW-1185">Reference proteome</keyword>
<dbReference type="AlphaFoldDB" id="A0ABD3MV35"/>
<name>A0ABD3MV35_9STRA</name>
<dbReference type="Gene3D" id="3.40.50.1100">
    <property type="match status" value="2"/>
</dbReference>
<dbReference type="PANTHER" id="PTHR10314">
    <property type="entry name" value="CYSTATHIONINE BETA-SYNTHASE"/>
    <property type="match status" value="1"/>
</dbReference>
<evidence type="ECO:0000313" key="2">
    <source>
        <dbReference type="Proteomes" id="UP001530400"/>
    </source>
</evidence>
<sequence>MSDDQSSQKREFLERLGCGVVVVKNCSISNRGHYVNVAKQIWEWIEVERKFDDCYWKILAEKTSDVGNNANRNPRLIKAAFMNQFENLANLHSHYMSTGPEIYEQLDGKVDAFVISASAGTMVGLLCWWILERSMVAGSQKRIISEAQSTKNSVSRSAEFLKKVV</sequence>
<comment type="caution">
    <text evidence="1">The sequence shown here is derived from an EMBL/GenBank/DDBJ whole genome shotgun (WGS) entry which is preliminary data.</text>
</comment>
<dbReference type="InterPro" id="IPR050214">
    <property type="entry name" value="Cys_Synth/Cystath_Beta-Synth"/>
</dbReference>